<dbReference type="EMBL" id="BFBY01000007">
    <property type="protein sequence ID" value="GBG05138.1"/>
    <property type="molecule type" value="Genomic_DNA"/>
</dbReference>
<evidence type="ECO:0000313" key="1">
    <source>
        <dbReference type="EMBL" id="GBG05138.1"/>
    </source>
</evidence>
<protein>
    <submittedName>
        <fullName evidence="1">Uncharacterized protein</fullName>
    </submittedName>
</protein>
<dbReference type="Proteomes" id="UP000257317">
    <property type="component" value="Unassembled WGS sequence"/>
</dbReference>
<accession>A0A2Z6T9B7</accession>
<reference evidence="2" key="1">
    <citation type="submission" date="2018-03" db="EMBL/GenBank/DDBJ databases">
        <title>New taxa in the Lactobacillus gasseri group.</title>
        <authorList>
            <person name="Tanizawa Y."/>
            <person name="Tohno M."/>
            <person name="Endo A."/>
            <person name="Arita M."/>
        </authorList>
    </citation>
    <scope>NUCLEOTIDE SEQUENCE [LARGE SCALE GENOMIC DNA]</scope>
    <source>
        <strain evidence="2">DSM 24759</strain>
    </source>
</reference>
<sequence>MKKIMYSGTILLGLIAVTCGVYSWHMDIIHTYKRNKKQN</sequence>
<keyword evidence="2" id="KW-1185">Reference proteome</keyword>
<organism evidence="1 2">
    <name type="scientific">Lactobacillus rodentium</name>
    <dbReference type="NCBI Taxonomy" id="947835"/>
    <lineage>
        <taxon>Bacteria</taxon>
        <taxon>Bacillati</taxon>
        <taxon>Bacillota</taxon>
        <taxon>Bacilli</taxon>
        <taxon>Lactobacillales</taxon>
        <taxon>Lactobacillaceae</taxon>
        <taxon>Lactobacillus</taxon>
    </lineage>
</organism>
<gene>
    <name evidence="1" type="ORF">LrDSM24759_10520</name>
</gene>
<name>A0A2Z6T9B7_9LACO</name>
<evidence type="ECO:0000313" key="2">
    <source>
        <dbReference type="Proteomes" id="UP000257317"/>
    </source>
</evidence>
<comment type="caution">
    <text evidence="1">The sequence shown here is derived from an EMBL/GenBank/DDBJ whole genome shotgun (WGS) entry which is preliminary data.</text>
</comment>
<proteinExistence type="predicted"/>
<dbReference type="AlphaFoldDB" id="A0A2Z6T9B7"/>